<keyword evidence="12" id="KW-1185">Reference proteome</keyword>
<feature type="domain" description="Disease resistance protein winged helix" evidence="9">
    <location>
        <begin position="423"/>
        <end position="490"/>
    </location>
</feature>
<dbReference type="InterPro" id="IPR002182">
    <property type="entry name" value="NB-ARC"/>
</dbReference>
<dbReference type="RefSeq" id="XP_030965252.1">
    <property type="nucleotide sequence ID" value="XM_031109392.1"/>
</dbReference>
<dbReference type="Pfam" id="PF00931">
    <property type="entry name" value="NB-ARC"/>
    <property type="match status" value="1"/>
</dbReference>
<evidence type="ECO:0000259" key="7">
    <source>
        <dbReference type="Pfam" id="PF18052"/>
    </source>
</evidence>
<dbReference type="InterPro" id="IPR041118">
    <property type="entry name" value="Rx_N"/>
</dbReference>
<dbReference type="GO" id="GO:0005524">
    <property type="term" value="F:ATP binding"/>
    <property type="evidence" value="ECO:0007669"/>
    <property type="project" value="UniProtKB-KW"/>
</dbReference>
<dbReference type="AlphaFoldDB" id="A0A7N2LDA6"/>
<dbReference type="Proteomes" id="UP000594261">
    <property type="component" value="Chromosome 4"/>
</dbReference>
<evidence type="ECO:0000256" key="4">
    <source>
        <dbReference type="ARBA" id="ARBA00022821"/>
    </source>
</evidence>
<dbReference type="GeneID" id="115986399"/>
<dbReference type="Pfam" id="PF25019">
    <property type="entry name" value="LRR_R13L1-DRL21"/>
    <property type="match status" value="1"/>
</dbReference>
<evidence type="ECO:0000259" key="8">
    <source>
        <dbReference type="Pfam" id="PF23247"/>
    </source>
</evidence>
<organism evidence="11 12">
    <name type="scientific">Quercus lobata</name>
    <name type="common">Valley oak</name>
    <dbReference type="NCBI Taxonomy" id="97700"/>
    <lineage>
        <taxon>Eukaryota</taxon>
        <taxon>Viridiplantae</taxon>
        <taxon>Streptophyta</taxon>
        <taxon>Embryophyta</taxon>
        <taxon>Tracheophyta</taxon>
        <taxon>Spermatophyta</taxon>
        <taxon>Magnoliopsida</taxon>
        <taxon>eudicotyledons</taxon>
        <taxon>Gunneridae</taxon>
        <taxon>Pentapetalae</taxon>
        <taxon>rosids</taxon>
        <taxon>fabids</taxon>
        <taxon>Fagales</taxon>
        <taxon>Fagaceae</taxon>
        <taxon>Quercus</taxon>
    </lineage>
</organism>
<keyword evidence="4" id="KW-0611">Plant defense</keyword>
<evidence type="ECO:0000313" key="12">
    <source>
        <dbReference type="Proteomes" id="UP000594261"/>
    </source>
</evidence>
<dbReference type="InterPro" id="IPR038005">
    <property type="entry name" value="RX-like_CC"/>
</dbReference>
<dbReference type="Pfam" id="PF23559">
    <property type="entry name" value="WHD_DRP"/>
    <property type="match status" value="1"/>
</dbReference>
<dbReference type="InterPro" id="IPR058922">
    <property type="entry name" value="WHD_DRP"/>
</dbReference>
<evidence type="ECO:0000256" key="5">
    <source>
        <dbReference type="ARBA" id="ARBA00022840"/>
    </source>
</evidence>
<dbReference type="CDD" id="cd14798">
    <property type="entry name" value="RX-CC_like"/>
    <property type="match status" value="1"/>
</dbReference>
<keyword evidence="1" id="KW-0433">Leucine-rich repeat</keyword>
<dbReference type="Pfam" id="PF23247">
    <property type="entry name" value="LRR_RPS2"/>
    <property type="match status" value="1"/>
</dbReference>
<dbReference type="InParanoid" id="A0A7N2LDA6"/>
<dbReference type="SUPFAM" id="SSF52058">
    <property type="entry name" value="L domain-like"/>
    <property type="match status" value="2"/>
</dbReference>
<dbReference type="Gene3D" id="1.10.8.430">
    <property type="entry name" value="Helical domain of apoptotic protease-activating factors"/>
    <property type="match status" value="1"/>
</dbReference>
<reference evidence="11" key="2">
    <citation type="submission" date="2021-01" db="UniProtKB">
        <authorList>
            <consortium name="EnsemblPlants"/>
        </authorList>
    </citation>
    <scope>IDENTIFICATION</scope>
</reference>
<name>A0A7N2LDA6_QUELO</name>
<dbReference type="InterPro" id="IPR056789">
    <property type="entry name" value="LRR_R13L1-DRL21"/>
</dbReference>
<dbReference type="GO" id="GO:0006952">
    <property type="term" value="P:defense response"/>
    <property type="evidence" value="ECO:0007669"/>
    <property type="project" value="UniProtKB-KW"/>
</dbReference>
<dbReference type="InterPro" id="IPR032675">
    <property type="entry name" value="LRR_dom_sf"/>
</dbReference>
<feature type="domain" description="NB-ARC" evidence="6">
    <location>
        <begin position="166"/>
        <end position="336"/>
    </location>
</feature>
<sequence>MAEGLLYGVAQKIIEELGSWAFKEVASLWDVEADVENIKNTVSTIQAVLRDAAKQQSHSDQVKDWLEKLKEVVYEADDLLGEFFAEALRQGGTSGIIPKKVRNFFSTPSRLALRREMSGKINAMKQKLNAIAEDRKLFHLTVEAPVIMDREETHSFVLDEKVIGREDDKKAIIKRLLEPNNEENVSTVPIVGIGGLGKTTLAQFVYNDKNIKEHFELKMWICISDVFDVKMIIQKIISATGMEPVDHSMDKLQDQLRKIINQKKYLLVLDDVWNEDHHKWERLKDLLVGGAKGSKIVITTRARLVAEITCPDSIYTLKGLNAEQSWFLFKQIAFRKGQGQGTNNPRLEEIGREIVHKCQGVPLAIKSIGNVLCLEKTEQKWSYVNNNILEIATHQKNDIFPILKLSYDHLPSHLKSCFAFCSLFPKDYEIDKVTLIQLWIAQGFIRPSNKNQELEDVADEYFKDLLWRSFFEEAMGGLKYKMHDLIHDLARLVAGAECTIITLDGNNFDEKTRHVSIPSYIDSSFIDTSSFLVRAEKLRTCLLTFVPSYGHRAGEIDKSMMNELILSCRRLRALGLPGVHIERVPDSIEKLIHLTFLDFSENRGIETLPNAISRLWKLQTLKVNYCVNLKELPGDIRFLVGLRHLENFFCDRLSHMPVGLGQMTCLQTLSTFVVKHNQASTSGPISSGLAELNSLNSLRGELRISNLRCLEDVYSEPSAANFRAKQYLERLTLRWHTDSRLIHSDDDNDIDGDEKLLEGLEPHQNLKSLTVEGYGGVRISSWLPLLTNLVWLCIYDCKRCQQLPRLSQLHSLESLSVSCMEVLEYISDGDINEEVPTLSFFPSLKSIHIVRCPNLKGWWRSTSTTDHQQHPHHQSLPSFRRLSKLYIADCPNLTSLPPFPYLEESLELRRVSLKFLQPTIAMTSSLPSSSSFLSSPFSKLKSMTLVSIEDTEALPDDWLSNLSSLKQLSIRGGPKLKSLSLAVHHLTSLERLSIVDCELFDSISDMGDDGTEWQHLKCLSSLHYERVPNLTFFPEFTSVVHLQIVHSHNLTSIPNGISNLTSLEDLWIYDCPNLKSLPDEMVSLKSLQKLTIYGCPDLEKRCERGNGEDWFKIAHVPVIEIGNW</sequence>
<evidence type="ECO:0008006" key="13">
    <source>
        <dbReference type="Google" id="ProtNLM"/>
    </source>
</evidence>
<evidence type="ECO:0000313" key="11">
    <source>
        <dbReference type="EnsemblPlants" id="QL04p008475:mrna:CDS:1"/>
    </source>
</evidence>
<dbReference type="OMA" id="CMEVLEY"/>
<dbReference type="InterPro" id="IPR027417">
    <property type="entry name" value="P-loop_NTPase"/>
</dbReference>
<evidence type="ECO:0000259" key="6">
    <source>
        <dbReference type="Pfam" id="PF00931"/>
    </source>
</evidence>
<evidence type="ECO:0000259" key="9">
    <source>
        <dbReference type="Pfam" id="PF23559"/>
    </source>
</evidence>
<dbReference type="EMBL" id="LRBV02000004">
    <property type="status" value="NOT_ANNOTATED_CDS"/>
    <property type="molecule type" value="Genomic_DNA"/>
</dbReference>
<feature type="domain" description="Disease resistance protein At4g27190-like leucine-rich repeats" evidence="8">
    <location>
        <begin position="961"/>
        <end position="1095"/>
    </location>
</feature>
<dbReference type="Gramene" id="QL04p008475:mrna">
    <property type="protein sequence ID" value="QL04p008475:mrna:CDS:1"/>
    <property type="gene ID" value="QL04p008475"/>
</dbReference>
<dbReference type="SUPFAM" id="SSF52540">
    <property type="entry name" value="P-loop containing nucleoside triphosphate hydrolases"/>
    <property type="match status" value="1"/>
</dbReference>
<gene>
    <name evidence="11" type="primary">LOC115986399</name>
</gene>
<dbReference type="InterPro" id="IPR057135">
    <property type="entry name" value="At4g27190-like_LRR"/>
</dbReference>
<evidence type="ECO:0000256" key="2">
    <source>
        <dbReference type="ARBA" id="ARBA00022737"/>
    </source>
</evidence>
<dbReference type="GO" id="GO:0051707">
    <property type="term" value="P:response to other organism"/>
    <property type="evidence" value="ECO:0007669"/>
    <property type="project" value="UniProtKB-ARBA"/>
</dbReference>
<dbReference type="OrthoDB" id="5279713at2759"/>
<dbReference type="PANTHER" id="PTHR36766">
    <property type="entry name" value="PLANT BROAD-SPECTRUM MILDEW RESISTANCE PROTEIN RPW8"/>
    <property type="match status" value="1"/>
</dbReference>
<dbReference type="EnsemblPlants" id="QL04p008475:mrna">
    <property type="protein sequence ID" value="QL04p008475:mrna:CDS:1"/>
    <property type="gene ID" value="QL04p008475"/>
</dbReference>
<dbReference type="Gene3D" id="3.40.50.300">
    <property type="entry name" value="P-loop containing nucleotide triphosphate hydrolases"/>
    <property type="match status" value="1"/>
</dbReference>
<dbReference type="Pfam" id="PF18052">
    <property type="entry name" value="Rx_N"/>
    <property type="match status" value="1"/>
</dbReference>
<protein>
    <recommendedName>
        <fullName evidence="13">Disease resistance protein RGA3</fullName>
    </recommendedName>
</protein>
<dbReference type="FunFam" id="3.40.50.300:FF:001091">
    <property type="entry name" value="Probable disease resistance protein At1g61300"/>
    <property type="match status" value="1"/>
</dbReference>
<proteinExistence type="predicted"/>
<dbReference type="FunFam" id="1.10.10.10:FF:000322">
    <property type="entry name" value="Probable disease resistance protein At1g63360"/>
    <property type="match status" value="1"/>
</dbReference>
<dbReference type="Gene3D" id="1.10.10.10">
    <property type="entry name" value="Winged helix-like DNA-binding domain superfamily/Winged helix DNA-binding domain"/>
    <property type="match status" value="1"/>
</dbReference>
<dbReference type="PANTHER" id="PTHR36766:SF70">
    <property type="entry name" value="DISEASE RESISTANCE PROTEIN RGA4"/>
    <property type="match status" value="1"/>
</dbReference>
<dbReference type="InterPro" id="IPR036388">
    <property type="entry name" value="WH-like_DNA-bd_sf"/>
</dbReference>
<keyword evidence="5" id="KW-0067">ATP-binding</keyword>
<dbReference type="Gene3D" id="3.80.10.10">
    <property type="entry name" value="Ribonuclease Inhibitor"/>
    <property type="match status" value="2"/>
</dbReference>
<feature type="domain" description="R13L1/DRL21-like LRR repeat region" evidence="10">
    <location>
        <begin position="689"/>
        <end position="820"/>
    </location>
</feature>
<dbReference type="KEGG" id="qlo:115986399"/>
<dbReference type="PRINTS" id="PR00364">
    <property type="entry name" value="DISEASERSIST"/>
</dbReference>
<dbReference type="InterPro" id="IPR042197">
    <property type="entry name" value="Apaf_helical"/>
</dbReference>
<dbReference type="RefSeq" id="XP_030965251.1">
    <property type="nucleotide sequence ID" value="XM_031109391.1"/>
</dbReference>
<keyword evidence="2" id="KW-0677">Repeat</keyword>
<evidence type="ECO:0000256" key="1">
    <source>
        <dbReference type="ARBA" id="ARBA00022614"/>
    </source>
</evidence>
<evidence type="ECO:0000259" key="10">
    <source>
        <dbReference type="Pfam" id="PF25019"/>
    </source>
</evidence>
<dbReference type="Gene3D" id="1.20.5.4130">
    <property type="match status" value="1"/>
</dbReference>
<accession>A0A7N2LDA6</accession>
<evidence type="ECO:0000256" key="3">
    <source>
        <dbReference type="ARBA" id="ARBA00022741"/>
    </source>
</evidence>
<keyword evidence="3" id="KW-0547">Nucleotide-binding</keyword>
<dbReference type="GO" id="GO:0043531">
    <property type="term" value="F:ADP binding"/>
    <property type="evidence" value="ECO:0007669"/>
    <property type="project" value="InterPro"/>
</dbReference>
<feature type="domain" description="Disease resistance N-terminal" evidence="7">
    <location>
        <begin position="11"/>
        <end position="91"/>
    </location>
</feature>
<reference evidence="11 12" key="1">
    <citation type="journal article" date="2016" name="G3 (Bethesda)">
        <title>First Draft Assembly and Annotation of the Genome of a California Endemic Oak Quercus lobata Nee (Fagaceae).</title>
        <authorList>
            <person name="Sork V.L."/>
            <person name="Fitz-Gibbon S.T."/>
            <person name="Puiu D."/>
            <person name="Crepeau M."/>
            <person name="Gugger P.F."/>
            <person name="Sherman R."/>
            <person name="Stevens K."/>
            <person name="Langley C.H."/>
            <person name="Pellegrini M."/>
            <person name="Salzberg S.L."/>
        </authorList>
    </citation>
    <scope>NUCLEOTIDE SEQUENCE [LARGE SCALE GENOMIC DNA]</scope>
    <source>
        <strain evidence="11 12">cv. SW786</strain>
    </source>
</reference>